<reference evidence="2" key="1">
    <citation type="submission" date="2022-08" db="EMBL/GenBank/DDBJ databases">
        <title>A Global Phylogenomic Analysis of the Shiitake Genus Lentinula.</title>
        <authorList>
            <consortium name="DOE Joint Genome Institute"/>
            <person name="Sierra-Patev S."/>
            <person name="Min B."/>
            <person name="Naranjo-Ortiz M."/>
            <person name="Looney B."/>
            <person name="Konkel Z."/>
            <person name="Slot J.C."/>
            <person name="Sakamoto Y."/>
            <person name="Steenwyk J.L."/>
            <person name="Rokas A."/>
            <person name="Carro J."/>
            <person name="Camarero S."/>
            <person name="Ferreira P."/>
            <person name="Molpeceres G."/>
            <person name="Ruiz-Duenas F.J."/>
            <person name="Serrano A."/>
            <person name="Henrissat B."/>
            <person name="Drula E."/>
            <person name="Hughes K.W."/>
            <person name="Mata J.L."/>
            <person name="Ishikawa N.K."/>
            <person name="Vargas-Isla R."/>
            <person name="Ushijima S."/>
            <person name="Smith C.A."/>
            <person name="Ahrendt S."/>
            <person name="Andreopoulos W."/>
            <person name="He G."/>
            <person name="Labutti K."/>
            <person name="Lipzen A."/>
            <person name="Ng V."/>
            <person name="Riley R."/>
            <person name="Sandor L."/>
            <person name="Barry K."/>
            <person name="Martinez A.T."/>
            <person name="Xiao Y."/>
            <person name="Gibbons J.G."/>
            <person name="Terashima K."/>
            <person name="Grigoriev I.V."/>
            <person name="Hibbett D.S."/>
        </authorList>
    </citation>
    <scope>NUCLEOTIDE SEQUENCE</scope>
    <source>
        <strain evidence="2">RHP3577 ss4</strain>
    </source>
</reference>
<dbReference type="EMBL" id="JANVFT010000085">
    <property type="protein sequence ID" value="KAJ4471915.1"/>
    <property type="molecule type" value="Genomic_DNA"/>
</dbReference>
<sequence length="338" mass="38364">MKKVEGMPVMKTSTWIRANNATKNEMVNDIKKRIKVQLMDLALEHKTLHKYIYNGTFKEAKLLDYGYPGLIAIDPRTKKEVLHTIRLGIQTSGPHTNTLIAGHLRNHGRLPQRKEDIETSGRSWDFEDNFLSDARAFQGRQKNISATGSTQCELSLDPSFDPPPPTTNRMKTRREIRVVKVDCANQAVKTRKKIVRIPKDSGLPTQIEKSTVTVRKAQAMSETGNLNPWALAPTWRAPYKESFEEFLSSFKKLTRIHRLGTTWNNREPEFIVSQKSKSLVSEARSSNNRFKIFGAAGELEGEAEKGSRERNNESPSGAQAHPKCRELIFIISFDDSEL</sequence>
<evidence type="ECO:0000313" key="2">
    <source>
        <dbReference type="EMBL" id="KAJ4471915.1"/>
    </source>
</evidence>
<protein>
    <submittedName>
        <fullName evidence="2">Uncharacterized protein</fullName>
    </submittedName>
</protein>
<proteinExistence type="predicted"/>
<accession>A0ABQ8V362</accession>
<keyword evidence="3" id="KW-1185">Reference proteome</keyword>
<evidence type="ECO:0000256" key="1">
    <source>
        <dbReference type="SAM" id="MobiDB-lite"/>
    </source>
</evidence>
<gene>
    <name evidence="2" type="ORF">C8R41DRAFT_870517</name>
</gene>
<name>A0ABQ8V362_9AGAR</name>
<feature type="region of interest" description="Disordered" evidence="1">
    <location>
        <begin position="148"/>
        <end position="169"/>
    </location>
</feature>
<feature type="region of interest" description="Disordered" evidence="1">
    <location>
        <begin position="300"/>
        <end position="321"/>
    </location>
</feature>
<evidence type="ECO:0000313" key="3">
    <source>
        <dbReference type="Proteomes" id="UP001150217"/>
    </source>
</evidence>
<comment type="caution">
    <text evidence="2">The sequence shown here is derived from an EMBL/GenBank/DDBJ whole genome shotgun (WGS) entry which is preliminary data.</text>
</comment>
<organism evidence="2 3">
    <name type="scientific">Lentinula lateritia</name>
    <dbReference type="NCBI Taxonomy" id="40482"/>
    <lineage>
        <taxon>Eukaryota</taxon>
        <taxon>Fungi</taxon>
        <taxon>Dikarya</taxon>
        <taxon>Basidiomycota</taxon>
        <taxon>Agaricomycotina</taxon>
        <taxon>Agaricomycetes</taxon>
        <taxon>Agaricomycetidae</taxon>
        <taxon>Agaricales</taxon>
        <taxon>Marasmiineae</taxon>
        <taxon>Omphalotaceae</taxon>
        <taxon>Lentinula</taxon>
    </lineage>
</organism>
<dbReference type="Proteomes" id="UP001150217">
    <property type="component" value="Unassembled WGS sequence"/>
</dbReference>
<feature type="compositionally biased region" description="Basic and acidic residues" evidence="1">
    <location>
        <begin position="302"/>
        <end position="312"/>
    </location>
</feature>